<proteinExistence type="predicted"/>
<evidence type="ECO:0000313" key="2">
    <source>
        <dbReference type="Proteomes" id="UP001162992"/>
    </source>
</evidence>
<name>A0ACC2D926_DIPCM</name>
<sequence>MEGGCKYGMRVRQTDGNCLMEYGCCDGRRECGRDERMGVLFATVVCLLNCCECRRGVGVGAMEFCGYGHGSICENMSLYGSCDDGVLAQSCVAAMGCGLRLLMETGPMV</sequence>
<reference evidence="2" key="1">
    <citation type="journal article" date="2024" name="Proc. Natl. Acad. Sci. U.S.A.">
        <title>Extraordinary preservation of gene collinearity over three hundred million years revealed in homosporous lycophytes.</title>
        <authorList>
            <person name="Li C."/>
            <person name="Wickell D."/>
            <person name="Kuo L.Y."/>
            <person name="Chen X."/>
            <person name="Nie B."/>
            <person name="Liao X."/>
            <person name="Peng D."/>
            <person name="Ji J."/>
            <person name="Jenkins J."/>
            <person name="Williams M."/>
            <person name="Shu S."/>
            <person name="Plott C."/>
            <person name="Barry K."/>
            <person name="Rajasekar S."/>
            <person name="Grimwood J."/>
            <person name="Han X."/>
            <person name="Sun S."/>
            <person name="Hou Z."/>
            <person name="He W."/>
            <person name="Dai G."/>
            <person name="Sun C."/>
            <person name="Schmutz J."/>
            <person name="Leebens-Mack J.H."/>
            <person name="Li F.W."/>
            <person name="Wang L."/>
        </authorList>
    </citation>
    <scope>NUCLEOTIDE SEQUENCE [LARGE SCALE GENOMIC DNA]</scope>
    <source>
        <strain evidence="2">cv. PW_Plant_1</strain>
    </source>
</reference>
<accession>A0ACC2D926</accession>
<organism evidence="1 2">
    <name type="scientific">Diphasiastrum complanatum</name>
    <name type="common">Issler's clubmoss</name>
    <name type="synonym">Lycopodium complanatum</name>
    <dbReference type="NCBI Taxonomy" id="34168"/>
    <lineage>
        <taxon>Eukaryota</taxon>
        <taxon>Viridiplantae</taxon>
        <taxon>Streptophyta</taxon>
        <taxon>Embryophyta</taxon>
        <taxon>Tracheophyta</taxon>
        <taxon>Lycopodiopsida</taxon>
        <taxon>Lycopodiales</taxon>
        <taxon>Lycopodiaceae</taxon>
        <taxon>Lycopodioideae</taxon>
        <taxon>Diphasiastrum</taxon>
    </lineage>
</organism>
<gene>
    <name evidence="1" type="ORF">O6H91_07G109300</name>
</gene>
<evidence type="ECO:0000313" key="1">
    <source>
        <dbReference type="EMBL" id="KAJ7550610.1"/>
    </source>
</evidence>
<keyword evidence="2" id="KW-1185">Reference proteome</keyword>
<dbReference type="EMBL" id="CM055098">
    <property type="protein sequence ID" value="KAJ7550610.1"/>
    <property type="molecule type" value="Genomic_DNA"/>
</dbReference>
<comment type="caution">
    <text evidence="1">The sequence shown here is derived from an EMBL/GenBank/DDBJ whole genome shotgun (WGS) entry which is preliminary data.</text>
</comment>
<dbReference type="Proteomes" id="UP001162992">
    <property type="component" value="Chromosome 7"/>
</dbReference>
<protein>
    <submittedName>
        <fullName evidence="1">Uncharacterized protein</fullName>
    </submittedName>
</protein>